<dbReference type="SMART" id="SM00220">
    <property type="entry name" value="S_TKc"/>
    <property type="match status" value="1"/>
</dbReference>
<keyword evidence="2" id="KW-0547">Nucleotide-binding</keyword>
<keyword evidence="5" id="KW-0808">Transferase</keyword>
<comment type="similarity">
    <text evidence="1">Belongs to the protein kinase superfamily. STE Ser/Thr protein kinase family. STE20 subfamily.</text>
</comment>
<dbReference type="InterPro" id="IPR000719">
    <property type="entry name" value="Prot_kinase_dom"/>
</dbReference>
<evidence type="ECO:0000259" key="4">
    <source>
        <dbReference type="PROSITE" id="PS50011"/>
    </source>
</evidence>
<dbReference type="EMBL" id="MU001675">
    <property type="protein sequence ID" value="KAF2459672.1"/>
    <property type="molecule type" value="Genomic_DNA"/>
</dbReference>
<evidence type="ECO:0000313" key="6">
    <source>
        <dbReference type="Proteomes" id="UP000799766"/>
    </source>
</evidence>
<evidence type="ECO:0000256" key="1">
    <source>
        <dbReference type="ARBA" id="ARBA00008874"/>
    </source>
</evidence>
<dbReference type="AlphaFoldDB" id="A0A6A6P7E6"/>
<dbReference type="Pfam" id="PF00069">
    <property type="entry name" value="Pkinase"/>
    <property type="match status" value="1"/>
</dbReference>
<dbReference type="GO" id="GO:0004672">
    <property type="term" value="F:protein kinase activity"/>
    <property type="evidence" value="ECO:0007669"/>
    <property type="project" value="InterPro"/>
</dbReference>
<reference evidence="5" key="1">
    <citation type="journal article" date="2020" name="Stud. Mycol.">
        <title>101 Dothideomycetes genomes: a test case for predicting lifestyles and emergence of pathogens.</title>
        <authorList>
            <person name="Haridas S."/>
            <person name="Albert R."/>
            <person name="Binder M."/>
            <person name="Bloem J."/>
            <person name="Labutti K."/>
            <person name="Salamov A."/>
            <person name="Andreopoulos B."/>
            <person name="Baker S."/>
            <person name="Barry K."/>
            <person name="Bills G."/>
            <person name="Bluhm B."/>
            <person name="Cannon C."/>
            <person name="Castanera R."/>
            <person name="Culley D."/>
            <person name="Daum C."/>
            <person name="Ezra D."/>
            <person name="Gonzalez J."/>
            <person name="Henrissat B."/>
            <person name="Kuo A."/>
            <person name="Liang C."/>
            <person name="Lipzen A."/>
            <person name="Lutzoni F."/>
            <person name="Magnuson J."/>
            <person name="Mondo S."/>
            <person name="Nolan M."/>
            <person name="Ohm R."/>
            <person name="Pangilinan J."/>
            <person name="Park H.-J."/>
            <person name="Ramirez L."/>
            <person name="Alfaro M."/>
            <person name="Sun H."/>
            <person name="Tritt A."/>
            <person name="Yoshinaga Y."/>
            <person name="Zwiers L.-H."/>
            <person name="Turgeon B."/>
            <person name="Goodwin S."/>
            <person name="Spatafora J."/>
            <person name="Crous P."/>
            <person name="Grigoriev I."/>
        </authorList>
    </citation>
    <scope>NUCLEOTIDE SEQUENCE</scope>
    <source>
        <strain evidence="5">ATCC 16933</strain>
    </source>
</reference>
<dbReference type="PROSITE" id="PS00108">
    <property type="entry name" value="PROTEIN_KINASE_ST"/>
    <property type="match status" value="1"/>
</dbReference>
<dbReference type="InterPro" id="IPR011009">
    <property type="entry name" value="Kinase-like_dom_sf"/>
</dbReference>
<dbReference type="InterPro" id="IPR008271">
    <property type="entry name" value="Ser/Thr_kinase_AS"/>
</dbReference>
<dbReference type="Proteomes" id="UP000799766">
    <property type="component" value="Unassembled WGS sequence"/>
</dbReference>
<dbReference type="GO" id="GO:0005524">
    <property type="term" value="F:ATP binding"/>
    <property type="evidence" value="ECO:0007669"/>
    <property type="project" value="UniProtKB-KW"/>
</dbReference>
<protein>
    <submittedName>
        <fullName evidence="5">Kinase-like domain-containing protein</fullName>
    </submittedName>
</protein>
<dbReference type="Gene3D" id="1.10.510.10">
    <property type="entry name" value="Transferase(Phosphotransferase) domain 1"/>
    <property type="match status" value="1"/>
</dbReference>
<dbReference type="OrthoDB" id="5979581at2759"/>
<dbReference type="PANTHER" id="PTHR45832">
    <property type="entry name" value="SERINE/THREONINE-PROTEIN KINASE SAMKA-RELATED-RELATED"/>
    <property type="match status" value="1"/>
</dbReference>
<accession>A0A6A6P7E6</accession>
<name>A0A6A6P7E6_9PEZI</name>
<organism evidence="5 6">
    <name type="scientific">Lineolata rhizophorae</name>
    <dbReference type="NCBI Taxonomy" id="578093"/>
    <lineage>
        <taxon>Eukaryota</taxon>
        <taxon>Fungi</taxon>
        <taxon>Dikarya</taxon>
        <taxon>Ascomycota</taxon>
        <taxon>Pezizomycotina</taxon>
        <taxon>Dothideomycetes</taxon>
        <taxon>Dothideomycetes incertae sedis</taxon>
        <taxon>Lineolatales</taxon>
        <taxon>Lineolataceae</taxon>
        <taxon>Lineolata</taxon>
    </lineage>
</organism>
<dbReference type="SUPFAM" id="SSF56112">
    <property type="entry name" value="Protein kinase-like (PK-like)"/>
    <property type="match status" value="1"/>
</dbReference>
<gene>
    <name evidence="5" type="ORF">BDY21DRAFT_384782</name>
</gene>
<evidence type="ECO:0000256" key="2">
    <source>
        <dbReference type="ARBA" id="ARBA00022741"/>
    </source>
</evidence>
<evidence type="ECO:0000313" key="5">
    <source>
        <dbReference type="EMBL" id="KAF2459672.1"/>
    </source>
</evidence>
<dbReference type="PANTHER" id="PTHR45832:SF22">
    <property type="entry name" value="SERINE_THREONINE-PROTEIN KINASE SAMKA-RELATED"/>
    <property type="match status" value="1"/>
</dbReference>
<dbReference type="PROSITE" id="PS50011">
    <property type="entry name" value="PROTEIN_KINASE_DOM"/>
    <property type="match status" value="1"/>
</dbReference>
<sequence>MAAALKIGQRLRGHLGTYTILKSLHKNVWTASDTNVGTVIIKTAPIKRLNNGKAILNMFQGCPYIRPLLGQIEEPPALVLKFLQDNLLKASNTRRLGRPDIKFVAKGVLEALNIFHEAGYVHTDVKPDNILVNHGNGANRFSGVELGDCADAYCVNPNADPFEEGHVIGAAIFRSPEANLQLRWGTATDIWSFGATLISLIWGQDWHIFIPEGYSVDGPDYPTQVLVKQASIFGPFPYFYIDIADEERQRILAIINNYIHENGLRKPFSMAEDPELTVEDRNFIHEIMKMDPRDRPTAKELLEDPWFN</sequence>
<evidence type="ECO:0000256" key="3">
    <source>
        <dbReference type="ARBA" id="ARBA00022840"/>
    </source>
</evidence>
<keyword evidence="5" id="KW-0418">Kinase</keyword>
<feature type="domain" description="Protein kinase" evidence="4">
    <location>
        <begin position="1"/>
        <end position="307"/>
    </location>
</feature>
<keyword evidence="6" id="KW-1185">Reference proteome</keyword>
<keyword evidence="3" id="KW-0067">ATP-binding</keyword>
<proteinExistence type="inferred from homology"/>
<dbReference type="InterPro" id="IPR051931">
    <property type="entry name" value="PAK3-like"/>
</dbReference>